<name>A0ABS4KWG2_STRAV</name>
<protein>
    <submittedName>
        <fullName evidence="2">Nucleoside-diphosphate-sugar epimerase</fullName>
    </submittedName>
</protein>
<dbReference type="EMBL" id="JAGGLQ010000001">
    <property type="protein sequence ID" value="MBP2034366.1"/>
    <property type="molecule type" value="Genomic_DNA"/>
</dbReference>
<gene>
    <name evidence="2" type="ORF">J2Z77_000150</name>
</gene>
<dbReference type="InterPro" id="IPR036291">
    <property type="entry name" value="NAD(P)-bd_dom_sf"/>
</dbReference>
<proteinExistence type="predicted"/>
<dbReference type="Gene3D" id="3.40.50.720">
    <property type="entry name" value="NAD(P)-binding Rossmann-like Domain"/>
    <property type="match status" value="1"/>
</dbReference>
<feature type="domain" description="NAD-dependent epimerase/dehydratase" evidence="1">
    <location>
        <begin position="2"/>
        <end position="196"/>
    </location>
</feature>
<dbReference type="InterPro" id="IPR050177">
    <property type="entry name" value="Lipid_A_modif_metabolic_enz"/>
</dbReference>
<dbReference type="RefSeq" id="WP_209468324.1">
    <property type="nucleotide sequence ID" value="NZ_JAGGLQ010000001.1"/>
</dbReference>
<dbReference type="Pfam" id="PF01370">
    <property type="entry name" value="Epimerase"/>
    <property type="match status" value="1"/>
</dbReference>
<evidence type="ECO:0000313" key="2">
    <source>
        <dbReference type="EMBL" id="MBP2034366.1"/>
    </source>
</evidence>
<dbReference type="InterPro" id="IPR001509">
    <property type="entry name" value="Epimerase_deHydtase"/>
</dbReference>
<evidence type="ECO:0000259" key="1">
    <source>
        <dbReference type="Pfam" id="PF01370"/>
    </source>
</evidence>
<sequence length="305" mass="31475">MVLVTGAAGFVGSVVVGRLVERGVRVRVLVHRVGVGVLGVEEVWGDLAGGSLRGLCEGVGAVLHLASRIVGTSGELRAVNVEGTRALLVEARRAGVGRFVQLGTAAVYGDGVHRGVVEGEVVERPGSVTSGTRLVGERLVLAAGGTVVRPYLVFGRGDRWVVPGLVRLLGRLPLWVEGGRARVSMISVDALAGALVELAVRREVMGGVLHAGHPEPVSGRELVETVAGGLGLSLPVGEVDLAGAVELLGGSGGIDPVLVRGVRLLAVDHWYDSGRLWAGLAASPGPRFAEAFGACVPWYRETVLG</sequence>
<organism evidence="2 3">
    <name type="scientific">Streptomyces avidinii</name>
    <dbReference type="NCBI Taxonomy" id="1895"/>
    <lineage>
        <taxon>Bacteria</taxon>
        <taxon>Bacillati</taxon>
        <taxon>Actinomycetota</taxon>
        <taxon>Actinomycetes</taxon>
        <taxon>Kitasatosporales</taxon>
        <taxon>Streptomycetaceae</taxon>
        <taxon>Streptomyces</taxon>
    </lineage>
</organism>
<reference evidence="2 3" key="1">
    <citation type="submission" date="2021-03" db="EMBL/GenBank/DDBJ databases">
        <title>Genomic Encyclopedia of Type Strains, Phase IV (KMG-IV): sequencing the most valuable type-strain genomes for metagenomic binning, comparative biology and taxonomic classification.</title>
        <authorList>
            <person name="Goeker M."/>
        </authorList>
    </citation>
    <scope>NUCLEOTIDE SEQUENCE [LARGE SCALE GENOMIC DNA]</scope>
    <source>
        <strain evidence="2 3">DSM 40526</strain>
    </source>
</reference>
<dbReference type="PANTHER" id="PTHR43245">
    <property type="entry name" value="BIFUNCTIONAL POLYMYXIN RESISTANCE PROTEIN ARNA"/>
    <property type="match status" value="1"/>
</dbReference>
<evidence type="ECO:0000313" key="3">
    <source>
        <dbReference type="Proteomes" id="UP001519310"/>
    </source>
</evidence>
<keyword evidence="3" id="KW-1185">Reference proteome</keyword>
<comment type="caution">
    <text evidence="2">The sequence shown here is derived from an EMBL/GenBank/DDBJ whole genome shotgun (WGS) entry which is preliminary data.</text>
</comment>
<accession>A0ABS4KWG2</accession>
<dbReference type="Proteomes" id="UP001519310">
    <property type="component" value="Unassembled WGS sequence"/>
</dbReference>
<dbReference type="SUPFAM" id="SSF51735">
    <property type="entry name" value="NAD(P)-binding Rossmann-fold domains"/>
    <property type="match status" value="1"/>
</dbReference>